<dbReference type="RefSeq" id="WP_280663294.1">
    <property type="nucleotide sequence ID" value="NZ_CP120374.1"/>
</dbReference>
<dbReference type="Pfam" id="PF07812">
    <property type="entry name" value="TfuA"/>
    <property type="match status" value="1"/>
</dbReference>
<organism evidence="2 3">
    <name type="scientific">Sinorhizobium garamanticum</name>
    <dbReference type="NCBI Taxonomy" id="680247"/>
    <lineage>
        <taxon>Bacteria</taxon>
        <taxon>Pseudomonadati</taxon>
        <taxon>Pseudomonadota</taxon>
        <taxon>Alphaproteobacteria</taxon>
        <taxon>Hyphomicrobiales</taxon>
        <taxon>Rhizobiaceae</taxon>
        <taxon>Sinorhizobium/Ensifer group</taxon>
        <taxon>Sinorhizobium</taxon>
    </lineage>
</organism>
<accession>A0ABY8DP26</accession>
<reference evidence="2 3" key="1">
    <citation type="submission" date="2023-03" db="EMBL/GenBank/DDBJ databases">
        <authorList>
            <person name="Kaur S."/>
            <person name="Espinosa-Saiz D."/>
            <person name="Velazquez E."/>
            <person name="Menendez E."/>
            <person name="diCenzo G.C."/>
        </authorList>
    </citation>
    <scope>NUCLEOTIDE SEQUENCE [LARGE SCALE GENOMIC DNA]</scope>
    <source>
        <strain evidence="2 3">LMG 24692</strain>
    </source>
</reference>
<dbReference type="EMBL" id="CP120374">
    <property type="protein sequence ID" value="WEX91330.1"/>
    <property type="molecule type" value="Genomic_DNA"/>
</dbReference>
<evidence type="ECO:0000313" key="3">
    <source>
        <dbReference type="Proteomes" id="UP001229355"/>
    </source>
</evidence>
<protein>
    <submittedName>
        <fullName evidence="2">TfuA-like protein</fullName>
    </submittedName>
</protein>
<gene>
    <name evidence="2" type="ORF">PZN02_005414</name>
</gene>
<dbReference type="InterPro" id="IPR012924">
    <property type="entry name" value="TfuA_core"/>
</dbReference>
<sequence>MPPVVFLGPSAPASDISSILPDAIIRPPARRGDLYAYRILKHEFFLILDGAFGNVLAISPREVVDVVQDGAVVVGASSMGALRAADCLPAGAHGVGIIFRLFKHQAISAEDEVAVLYREEMPFPPLTEPLINMRIALRRATRKGLVGASEAEEIISAAQSLHYTMRTWPGAYQKAGRHLPSEMLDLLKAIDTKRADAILAAKRVSKMREASKAPLRRSNSSQLFGLLGNGRERPADALSGPGRQQIGPEFIEWLCCSGKAYRWLHSEITRLNGELVAPISSVWNILDGSGELETELMRFNVFKRAISEARRCGLRPSIEDHRQAERQLVNAHGVDSWNELLISIGNDSSYSERLSIHRTQLALTKCLRRTFLFGPGQSTKPREVLLWHPK</sequence>
<feature type="domain" description="TfuA-like core" evidence="1">
    <location>
        <begin position="49"/>
        <end position="167"/>
    </location>
</feature>
<dbReference type="Proteomes" id="UP001229355">
    <property type="component" value="Chromosome 2"/>
</dbReference>
<evidence type="ECO:0000259" key="1">
    <source>
        <dbReference type="Pfam" id="PF07812"/>
    </source>
</evidence>
<proteinExistence type="predicted"/>
<keyword evidence="3" id="KW-1185">Reference proteome</keyword>
<name>A0ABY8DP26_9HYPH</name>
<evidence type="ECO:0000313" key="2">
    <source>
        <dbReference type="EMBL" id="WEX91330.1"/>
    </source>
</evidence>